<dbReference type="GO" id="GO:0043403">
    <property type="term" value="P:skeletal muscle tissue regeneration"/>
    <property type="evidence" value="ECO:0007669"/>
    <property type="project" value="Ensembl"/>
</dbReference>
<dbReference type="GeneTree" id="ENSGT00940000153942"/>
<dbReference type="Gene3D" id="1.20.930.10">
    <property type="entry name" value="Conserved domain common to transcription factors TFIIS, elongin A, CRSP70"/>
    <property type="match status" value="1"/>
</dbReference>
<dbReference type="InterPro" id="IPR035441">
    <property type="entry name" value="TFIIS/LEDGF_dom_sf"/>
</dbReference>
<evidence type="ECO:0000256" key="7">
    <source>
        <dbReference type="ARBA" id="ARBA00023054"/>
    </source>
</evidence>
<dbReference type="Pfam" id="PF00855">
    <property type="entry name" value="PWWP"/>
    <property type="match status" value="1"/>
</dbReference>
<keyword evidence="13" id="KW-0732">Signal</keyword>
<dbReference type="GO" id="GO:0007517">
    <property type="term" value="P:muscle organ development"/>
    <property type="evidence" value="ECO:0007669"/>
    <property type="project" value="UniProtKB-KW"/>
</dbReference>
<evidence type="ECO:0000313" key="17">
    <source>
        <dbReference type="Proteomes" id="UP000694414"/>
    </source>
</evidence>
<dbReference type="InterPro" id="IPR000313">
    <property type="entry name" value="PWWP_dom"/>
</dbReference>
<evidence type="ECO:0000256" key="6">
    <source>
        <dbReference type="ARBA" id="ARBA00022763"/>
    </source>
</evidence>
<dbReference type="Proteomes" id="UP000694414">
    <property type="component" value="Unplaced"/>
</dbReference>
<evidence type="ECO:0000256" key="9">
    <source>
        <dbReference type="ARBA" id="ARBA00023204"/>
    </source>
</evidence>
<evidence type="ECO:0000256" key="1">
    <source>
        <dbReference type="ARBA" id="ARBA00004123"/>
    </source>
</evidence>
<evidence type="ECO:0000259" key="15">
    <source>
        <dbReference type="Pfam" id="PF11467"/>
    </source>
</evidence>
<feature type="region of interest" description="Disordered" evidence="12">
    <location>
        <begin position="585"/>
        <end position="698"/>
    </location>
</feature>
<keyword evidence="9" id="KW-0234">DNA repair</keyword>
<dbReference type="SUPFAM" id="SSF63748">
    <property type="entry name" value="Tudor/PWWP/MBT"/>
    <property type="match status" value="1"/>
</dbReference>
<dbReference type="GO" id="GO:0140861">
    <property type="term" value="P:DNA repair-dependent chromatin remodeling"/>
    <property type="evidence" value="ECO:0007669"/>
    <property type="project" value="Ensembl"/>
</dbReference>
<comment type="similarity">
    <text evidence="3">Belongs to the HDGF family.</text>
</comment>
<keyword evidence="10" id="KW-0539">Nucleus</keyword>
<keyword evidence="6" id="KW-0227">DNA damage</keyword>
<feature type="compositionally biased region" description="Basic and acidic residues" evidence="12">
    <location>
        <begin position="221"/>
        <end position="236"/>
    </location>
</feature>
<gene>
    <name evidence="16" type="primary">HDGFL2</name>
</gene>
<keyword evidence="7" id="KW-0175">Coiled coil</keyword>
<dbReference type="AlphaFoldDB" id="A0A8C9AFN0"/>
<evidence type="ECO:0000256" key="2">
    <source>
        <dbReference type="ARBA" id="ARBA00004496"/>
    </source>
</evidence>
<dbReference type="GO" id="GO:0061628">
    <property type="term" value="F:histone H3K27me3 reader activity"/>
    <property type="evidence" value="ECO:0007669"/>
    <property type="project" value="Ensembl"/>
</dbReference>
<dbReference type="PANTHER" id="PTHR12550">
    <property type="entry name" value="HEPATOMA-DERIVED GROWTH FACTOR-RELATED"/>
    <property type="match status" value="1"/>
</dbReference>
<evidence type="ECO:0000256" key="3">
    <source>
        <dbReference type="ARBA" id="ARBA00005309"/>
    </source>
</evidence>
<dbReference type="InterPro" id="IPR021567">
    <property type="entry name" value="LEDGF_IBD"/>
</dbReference>
<dbReference type="Gene3D" id="2.30.30.140">
    <property type="match status" value="1"/>
</dbReference>
<feature type="compositionally biased region" description="Low complexity" evidence="12">
    <location>
        <begin position="281"/>
        <end position="294"/>
    </location>
</feature>
<name>A0A8C9AFN0_PROSS</name>
<keyword evidence="5" id="KW-0517">Myogenesis</keyword>
<feature type="compositionally biased region" description="Basic and acidic residues" evidence="12">
    <location>
        <begin position="260"/>
        <end position="270"/>
    </location>
</feature>
<dbReference type="GO" id="GO:0006281">
    <property type="term" value="P:DNA repair"/>
    <property type="evidence" value="ECO:0007669"/>
    <property type="project" value="UniProtKB-KW"/>
</dbReference>
<dbReference type="GO" id="GO:0042692">
    <property type="term" value="P:muscle cell differentiation"/>
    <property type="evidence" value="ECO:0007669"/>
    <property type="project" value="Ensembl"/>
</dbReference>
<feature type="compositionally biased region" description="Basic and acidic residues" evidence="12">
    <location>
        <begin position="337"/>
        <end position="391"/>
    </location>
</feature>
<accession>A0A8C9AFN0</accession>
<evidence type="ECO:0000256" key="4">
    <source>
        <dbReference type="ARBA" id="ARBA00022490"/>
    </source>
</evidence>
<dbReference type="SUPFAM" id="SSF140576">
    <property type="entry name" value="HIV integrase-binding domain"/>
    <property type="match status" value="1"/>
</dbReference>
<dbReference type="InterPro" id="IPR036218">
    <property type="entry name" value="HIVI-bd_sf"/>
</dbReference>
<feature type="compositionally biased region" description="Basic and acidic residues" evidence="12">
    <location>
        <begin position="164"/>
        <end position="176"/>
    </location>
</feature>
<feature type="compositionally biased region" description="Basic and acidic residues" evidence="12">
    <location>
        <begin position="451"/>
        <end position="501"/>
    </location>
</feature>
<evidence type="ECO:0000313" key="16">
    <source>
        <dbReference type="Ensembl" id="ENSPSMP00000028778.1"/>
    </source>
</evidence>
<evidence type="ECO:0000256" key="13">
    <source>
        <dbReference type="SAM" id="SignalP"/>
    </source>
</evidence>
<reference evidence="16" key="1">
    <citation type="submission" date="2025-08" db="UniProtKB">
        <authorList>
            <consortium name="Ensembl"/>
        </authorList>
    </citation>
    <scope>IDENTIFICATION</scope>
</reference>
<feature type="region of interest" description="Disordered" evidence="12">
    <location>
        <begin position="113"/>
        <end position="501"/>
    </location>
</feature>
<reference evidence="16" key="2">
    <citation type="submission" date="2025-09" db="UniProtKB">
        <authorList>
            <consortium name="Ensembl"/>
        </authorList>
    </citation>
    <scope>IDENTIFICATION</scope>
</reference>
<feature type="compositionally biased region" description="Low complexity" evidence="12">
    <location>
        <begin position="114"/>
        <end position="140"/>
    </location>
</feature>
<feature type="compositionally biased region" description="Basic and acidic residues" evidence="12">
    <location>
        <begin position="670"/>
        <end position="691"/>
    </location>
</feature>
<feature type="compositionally biased region" description="Basic and acidic residues" evidence="12">
    <location>
        <begin position="593"/>
        <end position="618"/>
    </location>
</feature>
<evidence type="ECO:0000256" key="8">
    <source>
        <dbReference type="ARBA" id="ARBA00023172"/>
    </source>
</evidence>
<evidence type="ECO:0000256" key="10">
    <source>
        <dbReference type="ARBA" id="ARBA00023242"/>
    </source>
</evidence>
<dbReference type="Ensembl" id="ENSPSMT00000033227.1">
    <property type="protein sequence ID" value="ENSPSMP00000028778.1"/>
    <property type="gene ID" value="ENSPSMG00000019994.1"/>
</dbReference>
<dbReference type="GO" id="GO:0030307">
    <property type="term" value="P:positive regulation of cell growth"/>
    <property type="evidence" value="ECO:0007669"/>
    <property type="project" value="Ensembl"/>
</dbReference>
<feature type="domain" description="Lens epithelium-derived growth factor integrase-binding" evidence="15">
    <location>
        <begin position="500"/>
        <end position="598"/>
    </location>
</feature>
<dbReference type="GO" id="GO:0005737">
    <property type="term" value="C:cytoplasm"/>
    <property type="evidence" value="ECO:0007669"/>
    <property type="project" value="UniProtKB-SubCell"/>
</dbReference>
<protein>
    <recommendedName>
        <fullName evidence="11">Hepatoma-derived growth factor-related protein 2</fullName>
    </recommendedName>
</protein>
<comment type="subcellular location">
    <subcellularLocation>
        <location evidence="2">Cytoplasm</location>
    </subcellularLocation>
    <subcellularLocation>
        <location evidence="1">Nucleus</location>
    </subcellularLocation>
</comment>
<dbReference type="Pfam" id="PF11467">
    <property type="entry name" value="LEDGF"/>
    <property type="match status" value="1"/>
</dbReference>
<feature type="chain" id="PRO_5034871185" description="Hepatoma-derived growth factor-related protein 2" evidence="13">
    <location>
        <begin position="22"/>
        <end position="698"/>
    </location>
</feature>
<organism evidence="16 17">
    <name type="scientific">Prolemur simus</name>
    <name type="common">Greater bamboo lemur</name>
    <name type="synonym">Hapalemur simus</name>
    <dbReference type="NCBI Taxonomy" id="1328070"/>
    <lineage>
        <taxon>Eukaryota</taxon>
        <taxon>Metazoa</taxon>
        <taxon>Chordata</taxon>
        <taxon>Craniata</taxon>
        <taxon>Vertebrata</taxon>
        <taxon>Euteleostomi</taxon>
        <taxon>Mammalia</taxon>
        <taxon>Eutheria</taxon>
        <taxon>Euarchontoglires</taxon>
        <taxon>Primates</taxon>
        <taxon>Strepsirrhini</taxon>
        <taxon>Lemuriformes</taxon>
        <taxon>Lemuridae</taxon>
        <taxon>Prolemur</taxon>
    </lineage>
</organism>
<feature type="compositionally biased region" description="Basic residues" evidence="12">
    <location>
        <begin position="181"/>
        <end position="198"/>
    </location>
</feature>
<feature type="compositionally biased region" description="Low complexity" evidence="12">
    <location>
        <begin position="153"/>
        <end position="163"/>
    </location>
</feature>
<sequence>MRAPGLKAALLPAWFSPSNWAVSLVISWFSGQSSPPAPSHPDWPAGLSLQIDDIADGAVKPPPNKYPIFFFGTHETAFLGPKDLFLYDKCKDKYGKPNKRKGFNEGLWEIQHNPHASYSAPPPVSSSDSEAPEADPMGGSDADEDDDDRGIMAVTAVTAAAASDRMESDSDSDKSSDNSGLKRKTSALKMSVSKRARKASSDLDQASVSPSEEENSESSSESEKTSDQDFTPEKKAVVRAPRRGPLGGRKKKKVPSASDSDSKADSDGAKAEPVAVGRSTSSSSSSSSSSSDSDVSVKKPPRGRKPAEKPPPKPRGRKPKPERPPSSSSSDSDSEEVDRISEWKRRDEARRRELEARRRREQEEELRRLREQEKEEKERRRERAERGEAERGASGGSSGEELRDDEEPVKKRGRKGRGRGPRSSSDSEPEAELEREAKKSSRKLQSQGSEPMRKPSQKEKRGRPEEKPRARPLKLERTRKRSEGFSGDRKVEKKKEPSVEEKLQKLHSEIKFALKVDNPDIKRCLNALEELGTLQVTSQILQKNTDVVATLKKIRRYKANKDVMEKAAEVYMRLKSRVLGPKIEAVQKANKTGPEKEKAEAEKVEEKPAGEEPPKGTVEDEPSTGEWRAAGPLIPCGLSCRWAAPSGRGHSSAVFPQPGSSGFLPGSLREGPDLDRPGSDQQECERERADSESPDEES</sequence>
<keyword evidence="4" id="KW-0963">Cytoplasm</keyword>
<evidence type="ECO:0000259" key="14">
    <source>
        <dbReference type="Pfam" id="PF00855"/>
    </source>
</evidence>
<proteinExistence type="inferred from homology"/>
<evidence type="ECO:0000256" key="11">
    <source>
        <dbReference type="ARBA" id="ARBA00039350"/>
    </source>
</evidence>
<dbReference type="FunFam" id="1.20.930.10:FF:000009">
    <property type="entry name" value="Hepatoma-derived growth factor-related protein 2"/>
    <property type="match status" value="1"/>
</dbReference>
<feature type="compositionally biased region" description="Basic residues" evidence="12">
    <location>
        <begin position="411"/>
        <end position="420"/>
    </location>
</feature>
<feature type="signal peptide" evidence="13">
    <location>
        <begin position="1"/>
        <end position="21"/>
    </location>
</feature>
<dbReference type="GO" id="GO:0006310">
    <property type="term" value="P:DNA recombination"/>
    <property type="evidence" value="ECO:0007669"/>
    <property type="project" value="UniProtKB-KW"/>
</dbReference>
<feature type="domain" description="PWWP" evidence="14">
    <location>
        <begin position="39"/>
        <end position="112"/>
    </location>
</feature>
<evidence type="ECO:0000256" key="12">
    <source>
        <dbReference type="SAM" id="MobiDB-lite"/>
    </source>
</evidence>
<dbReference type="GO" id="GO:0005634">
    <property type="term" value="C:nucleus"/>
    <property type="evidence" value="ECO:0007669"/>
    <property type="project" value="UniProtKB-SubCell"/>
</dbReference>
<keyword evidence="8" id="KW-0233">DNA recombination</keyword>
<dbReference type="GO" id="GO:0062072">
    <property type="term" value="F:histone H3K9me2/3 reader activity"/>
    <property type="evidence" value="ECO:0007669"/>
    <property type="project" value="Ensembl"/>
</dbReference>
<keyword evidence="17" id="KW-1185">Reference proteome</keyword>
<dbReference type="GO" id="GO:1905168">
    <property type="term" value="P:positive regulation of double-strand break repair via homologous recombination"/>
    <property type="evidence" value="ECO:0007669"/>
    <property type="project" value="Ensembl"/>
</dbReference>
<dbReference type="PANTHER" id="PTHR12550:SF18">
    <property type="entry name" value="HEPATOMA-DERIVED GROWTH FACTOR-RELATED PROTEIN 2"/>
    <property type="match status" value="1"/>
</dbReference>
<evidence type="ECO:0000256" key="5">
    <source>
        <dbReference type="ARBA" id="ARBA00022541"/>
    </source>
</evidence>